<dbReference type="GO" id="GO:0000976">
    <property type="term" value="F:transcription cis-regulatory region binding"/>
    <property type="evidence" value="ECO:0007669"/>
    <property type="project" value="TreeGrafter"/>
</dbReference>
<dbReference type="PRINTS" id="PR00455">
    <property type="entry name" value="HTHTETR"/>
</dbReference>
<evidence type="ECO:0000313" key="5">
    <source>
        <dbReference type="Proteomes" id="UP000468901"/>
    </source>
</evidence>
<dbReference type="GO" id="GO:0003700">
    <property type="term" value="F:DNA-binding transcription factor activity"/>
    <property type="evidence" value="ECO:0007669"/>
    <property type="project" value="TreeGrafter"/>
</dbReference>
<dbReference type="InterPro" id="IPR001647">
    <property type="entry name" value="HTH_TetR"/>
</dbReference>
<organism evidence="4 5">
    <name type="scientific">Parvibaculum sedimenti</name>
    <dbReference type="NCBI Taxonomy" id="2608632"/>
    <lineage>
        <taxon>Bacteria</taxon>
        <taxon>Pseudomonadati</taxon>
        <taxon>Pseudomonadota</taxon>
        <taxon>Alphaproteobacteria</taxon>
        <taxon>Hyphomicrobiales</taxon>
        <taxon>Parvibaculaceae</taxon>
        <taxon>Parvibaculum</taxon>
    </lineage>
</organism>
<gene>
    <name evidence="4" type="ORF">F2P47_09005</name>
</gene>
<feature type="domain" description="HTH tetR-type" evidence="3">
    <location>
        <begin position="15"/>
        <end position="75"/>
    </location>
</feature>
<dbReference type="PANTHER" id="PTHR30055">
    <property type="entry name" value="HTH-TYPE TRANSCRIPTIONAL REGULATOR RUTR"/>
    <property type="match status" value="1"/>
</dbReference>
<name>A0A6N6VGQ9_9HYPH</name>
<dbReference type="InterPro" id="IPR009057">
    <property type="entry name" value="Homeodomain-like_sf"/>
</dbReference>
<dbReference type="Gene3D" id="1.10.357.10">
    <property type="entry name" value="Tetracycline Repressor, domain 2"/>
    <property type="match status" value="1"/>
</dbReference>
<keyword evidence="5" id="KW-1185">Reference proteome</keyword>
<evidence type="ECO:0000256" key="2">
    <source>
        <dbReference type="PROSITE-ProRule" id="PRU00335"/>
    </source>
</evidence>
<dbReference type="PANTHER" id="PTHR30055:SF220">
    <property type="entry name" value="TETR-FAMILY REGULATORY PROTEIN"/>
    <property type="match status" value="1"/>
</dbReference>
<dbReference type="Pfam" id="PF00440">
    <property type="entry name" value="TetR_N"/>
    <property type="match status" value="1"/>
</dbReference>
<protein>
    <submittedName>
        <fullName evidence="4">TetR family transcriptional regulator</fullName>
    </submittedName>
</protein>
<evidence type="ECO:0000256" key="1">
    <source>
        <dbReference type="ARBA" id="ARBA00023125"/>
    </source>
</evidence>
<dbReference type="Proteomes" id="UP000468901">
    <property type="component" value="Unassembled WGS sequence"/>
</dbReference>
<feature type="DNA-binding region" description="H-T-H motif" evidence="2">
    <location>
        <begin position="38"/>
        <end position="57"/>
    </location>
</feature>
<sequence length="151" mass="16319">MRARLRGQKTQYHHGDLRHALLEAAMTLIDIRGPEALTLRAAARRAGVSEAAPYRHFANLDALLGAVVLEGFEILITDLESVSSARSRRDTYLAFAGDFPGRYSIMFGPLADRGSAAKRHDEVAHVSELVEEAGGLALLHGMASLRLAGLS</sequence>
<keyword evidence="1 2" id="KW-0238">DNA-binding</keyword>
<dbReference type="InterPro" id="IPR050109">
    <property type="entry name" value="HTH-type_TetR-like_transc_reg"/>
</dbReference>
<comment type="caution">
    <text evidence="4">The sequence shown here is derived from an EMBL/GenBank/DDBJ whole genome shotgun (WGS) entry which is preliminary data.</text>
</comment>
<evidence type="ECO:0000313" key="4">
    <source>
        <dbReference type="EMBL" id="KAB7740136.1"/>
    </source>
</evidence>
<dbReference type="PROSITE" id="PS50977">
    <property type="entry name" value="HTH_TETR_2"/>
    <property type="match status" value="1"/>
</dbReference>
<reference evidence="4 5" key="1">
    <citation type="submission" date="2019-09" db="EMBL/GenBank/DDBJ databases">
        <title>Parvibaculum sedimenti sp. nov., isolated from sediment.</title>
        <authorList>
            <person name="Wang Y."/>
        </authorList>
    </citation>
    <scope>NUCLEOTIDE SEQUENCE [LARGE SCALE GENOMIC DNA]</scope>
    <source>
        <strain evidence="4 5">HXT-9</strain>
    </source>
</reference>
<dbReference type="SUPFAM" id="SSF46689">
    <property type="entry name" value="Homeodomain-like"/>
    <property type="match status" value="1"/>
</dbReference>
<dbReference type="EMBL" id="WESC01000007">
    <property type="protein sequence ID" value="KAB7740136.1"/>
    <property type="molecule type" value="Genomic_DNA"/>
</dbReference>
<dbReference type="AlphaFoldDB" id="A0A6N6VGQ9"/>
<accession>A0A6N6VGQ9</accession>
<proteinExistence type="predicted"/>
<dbReference type="RefSeq" id="WP_152216022.1">
    <property type="nucleotide sequence ID" value="NZ_JBAQYD010000043.1"/>
</dbReference>
<evidence type="ECO:0000259" key="3">
    <source>
        <dbReference type="PROSITE" id="PS50977"/>
    </source>
</evidence>